<dbReference type="Proteomes" id="UP000059188">
    <property type="component" value="Unassembled WGS sequence"/>
</dbReference>
<feature type="region of interest" description="Disordered" evidence="1">
    <location>
        <begin position="328"/>
        <end position="348"/>
    </location>
</feature>
<evidence type="ECO:0000256" key="1">
    <source>
        <dbReference type="SAM" id="MobiDB-lite"/>
    </source>
</evidence>
<name>A0A0B7FSQ3_THACB</name>
<sequence length="373" mass="41466">MKPKDFEIRLAGRQGDNPVDGLLGIDDCTWPVRAEIVPSKGVLELKKVEFEIVIYEYGEIRIKSSTQTSRDINVEKILFHGRAVVFDSSTSSKSGSTYTKVTSPLSLSHCFDIPTNLPGAIKCHKDPASVVWKLNVCVSRKKPMFSHDPHIESYQYSGARSFLPHTLVTQPHILQGRDDKRGVAWDIEFPRSFFAAGECLSGKITLRRFSSKSKFSLRNLYFELSEHVITRASAIPSYGDVQEYRGSRTLVKSKIVVDHSFSNDGSLTVQLPMSLPQDCTPDYSGPHVFVMHRVVIKSKSKHGVEADHLTQFPLRIVAVAFDERVRLTSGKKGAEPSSARKGTDDPAPAYMEKVMAMAGAVYDPPPPPFSPKL</sequence>
<gene>
    <name evidence="2" type="ORF">RSOLAG1IB_03944</name>
</gene>
<evidence type="ECO:0000313" key="3">
    <source>
        <dbReference type="Proteomes" id="UP000059188"/>
    </source>
</evidence>
<accession>A0A0B7FSQ3</accession>
<organism evidence="2 3">
    <name type="scientific">Thanatephorus cucumeris (strain AG1-IB / isolate 7/3/14)</name>
    <name type="common">Lettuce bottom rot fungus</name>
    <name type="synonym">Rhizoctonia solani</name>
    <dbReference type="NCBI Taxonomy" id="1108050"/>
    <lineage>
        <taxon>Eukaryota</taxon>
        <taxon>Fungi</taxon>
        <taxon>Dikarya</taxon>
        <taxon>Basidiomycota</taxon>
        <taxon>Agaricomycotina</taxon>
        <taxon>Agaricomycetes</taxon>
        <taxon>Cantharellales</taxon>
        <taxon>Ceratobasidiaceae</taxon>
        <taxon>Rhizoctonia</taxon>
        <taxon>Rhizoctonia solani AG-1</taxon>
    </lineage>
</organism>
<evidence type="ECO:0000313" key="2">
    <source>
        <dbReference type="EMBL" id="CEL60705.1"/>
    </source>
</evidence>
<reference evidence="2 3" key="1">
    <citation type="submission" date="2014-11" db="EMBL/GenBank/DDBJ databases">
        <authorList>
            <person name="Wibberg Daniel"/>
        </authorList>
    </citation>
    <scope>NUCLEOTIDE SEQUENCE [LARGE SCALE GENOMIC DNA]</scope>
    <source>
        <strain evidence="2">Rhizoctonia solani AG1-IB 7/3/14</strain>
    </source>
</reference>
<keyword evidence="3" id="KW-1185">Reference proteome</keyword>
<evidence type="ECO:0008006" key="4">
    <source>
        <dbReference type="Google" id="ProtNLM"/>
    </source>
</evidence>
<dbReference type="AlphaFoldDB" id="A0A0B7FSQ3"/>
<protein>
    <recommendedName>
        <fullName evidence="4">Arrestin-like N-terminal domain-containing protein</fullName>
    </recommendedName>
</protein>
<dbReference type="OrthoDB" id="3191339at2759"/>
<proteinExistence type="predicted"/>
<dbReference type="EMBL" id="LN679104">
    <property type="protein sequence ID" value="CEL60705.1"/>
    <property type="molecule type" value="Genomic_DNA"/>
</dbReference>